<gene>
    <name evidence="3" type="ORF">KGQ19_29025</name>
</gene>
<dbReference type="Proteomes" id="UP000730482">
    <property type="component" value="Unassembled WGS sequence"/>
</dbReference>
<evidence type="ECO:0000313" key="4">
    <source>
        <dbReference type="Proteomes" id="UP000730482"/>
    </source>
</evidence>
<keyword evidence="1" id="KW-0812">Transmembrane</keyword>
<feature type="domain" description="SPW repeat-containing integral membrane" evidence="2">
    <location>
        <begin position="40"/>
        <end position="138"/>
    </location>
</feature>
<reference evidence="3 4" key="1">
    <citation type="submission" date="2020-02" db="EMBL/GenBank/DDBJ databases">
        <title>Acidophilic actinobacteria isolated from forest soil.</title>
        <authorList>
            <person name="Golinska P."/>
        </authorList>
    </citation>
    <scope>NUCLEOTIDE SEQUENCE [LARGE SCALE GENOMIC DNA]</scope>
    <source>
        <strain evidence="3 4">NL8</strain>
    </source>
</reference>
<name>A0ABS5KXZ2_9ACTN</name>
<feature type="transmembrane region" description="Helical" evidence="1">
    <location>
        <begin position="93"/>
        <end position="111"/>
    </location>
</feature>
<evidence type="ECO:0000313" key="3">
    <source>
        <dbReference type="EMBL" id="MBS2550923.1"/>
    </source>
</evidence>
<feature type="transmembrane region" description="Helical" evidence="1">
    <location>
        <begin position="67"/>
        <end position="86"/>
    </location>
</feature>
<keyword evidence="4" id="KW-1185">Reference proteome</keyword>
<dbReference type="RefSeq" id="WP_194927205.1">
    <property type="nucleotide sequence ID" value="NZ_JAAFYZ010000120.1"/>
</dbReference>
<organism evidence="3 4">
    <name type="scientific">Catenulispora pinistramenti</name>
    <dbReference type="NCBI Taxonomy" id="2705254"/>
    <lineage>
        <taxon>Bacteria</taxon>
        <taxon>Bacillati</taxon>
        <taxon>Actinomycetota</taxon>
        <taxon>Actinomycetes</taxon>
        <taxon>Catenulisporales</taxon>
        <taxon>Catenulisporaceae</taxon>
        <taxon>Catenulispora</taxon>
    </lineage>
</organism>
<evidence type="ECO:0000259" key="2">
    <source>
        <dbReference type="Pfam" id="PF03779"/>
    </source>
</evidence>
<dbReference type="Pfam" id="PF03779">
    <property type="entry name" value="SPW"/>
    <property type="match status" value="1"/>
</dbReference>
<dbReference type="InterPro" id="IPR005530">
    <property type="entry name" value="SPW"/>
</dbReference>
<sequence length="152" mass="16375">MSETAPRHASASDITTHPDAMEMRQRFARVVEGPSASTLDGLVILLGLYMAVSPWVVHFHAANPDVTVNNLVIGLSMAAFGFGLALQPERLYRLGWIAVPIGVWMIISPWVVTQGHSAPKAIIWNNLCIGAVAVLLGLAMQGFTMGASRARR</sequence>
<proteinExistence type="predicted"/>
<keyword evidence="1" id="KW-1133">Transmembrane helix</keyword>
<keyword evidence="1" id="KW-0472">Membrane</keyword>
<comment type="caution">
    <text evidence="3">The sequence shown here is derived from an EMBL/GenBank/DDBJ whole genome shotgun (WGS) entry which is preliminary data.</text>
</comment>
<protein>
    <submittedName>
        <fullName evidence="3">SPW repeat protein</fullName>
    </submittedName>
</protein>
<evidence type="ECO:0000256" key="1">
    <source>
        <dbReference type="SAM" id="Phobius"/>
    </source>
</evidence>
<accession>A0ABS5KXZ2</accession>
<dbReference type="EMBL" id="JAAFYZ010000120">
    <property type="protein sequence ID" value="MBS2550923.1"/>
    <property type="molecule type" value="Genomic_DNA"/>
</dbReference>
<feature type="transmembrane region" description="Helical" evidence="1">
    <location>
        <begin position="123"/>
        <end position="143"/>
    </location>
</feature>